<dbReference type="InterPro" id="IPR051030">
    <property type="entry name" value="Vitamin_B12-ABC_binding"/>
</dbReference>
<dbReference type="Proteomes" id="UP000190541">
    <property type="component" value="Unassembled WGS sequence"/>
</dbReference>
<dbReference type="PANTHER" id="PTHR42860">
    <property type="entry name" value="VITAMIN B12-BINDING PROTEIN"/>
    <property type="match status" value="1"/>
</dbReference>
<keyword evidence="2" id="KW-1185">Reference proteome</keyword>
<dbReference type="OrthoDB" id="794310at2"/>
<organism evidence="1 2">
    <name type="scientific">Parapedobacter luteus</name>
    <dbReference type="NCBI Taxonomy" id="623280"/>
    <lineage>
        <taxon>Bacteria</taxon>
        <taxon>Pseudomonadati</taxon>
        <taxon>Bacteroidota</taxon>
        <taxon>Sphingobacteriia</taxon>
        <taxon>Sphingobacteriales</taxon>
        <taxon>Sphingobacteriaceae</taxon>
        <taxon>Parapedobacter</taxon>
    </lineage>
</organism>
<dbReference type="RefSeq" id="WP_079716254.1">
    <property type="nucleotide sequence ID" value="NZ_FUYS01000003.1"/>
</dbReference>
<dbReference type="PANTHER" id="PTHR42860:SF1">
    <property type="entry name" value="VITAMIN B12-BINDING PROTEIN"/>
    <property type="match status" value="1"/>
</dbReference>
<dbReference type="STRING" id="623280.SAMN05660226_01580"/>
<sequence>MQNPRLSLQSVLTALNLDSACTPLIEQAPLYEKLIHAVTPQSVYAAIREIGETLNVQQPANQMAEDLEERIDIIIHKLKFIANDNKPRVLALYDVHPLKIAHNEYLASLVQICAGISYPGDITASIWNPDIIIVINDKPMPRLLDELPATFSDPAWRQVNALANNQVYIVHNSNYLHQPGALIADDAEILAEIIHPKYFVFGRDEDAWMRFEWQ</sequence>
<dbReference type="AlphaFoldDB" id="A0A1T5BM29"/>
<evidence type="ECO:0000313" key="1">
    <source>
        <dbReference type="EMBL" id="SKB48331.1"/>
    </source>
</evidence>
<accession>A0A1T5BM29</accession>
<name>A0A1T5BM29_9SPHI</name>
<proteinExistence type="predicted"/>
<dbReference type="SUPFAM" id="SSF53807">
    <property type="entry name" value="Helical backbone' metal receptor"/>
    <property type="match status" value="1"/>
</dbReference>
<protein>
    <submittedName>
        <fullName evidence="1">Iron complex transport system substrate-binding protein</fullName>
    </submittedName>
</protein>
<dbReference type="Gene3D" id="3.40.50.1980">
    <property type="entry name" value="Nitrogenase molybdenum iron protein domain"/>
    <property type="match status" value="1"/>
</dbReference>
<reference evidence="1 2" key="1">
    <citation type="submission" date="2017-02" db="EMBL/GenBank/DDBJ databases">
        <authorList>
            <person name="Peterson S.W."/>
        </authorList>
    </citation>
    <scope>NUCLEOTIDE SEQUENCE [LARGE SCALE GENOMIC DNA]</scope>
    <source>
        <strain evidence="1 2">DSM 22899</strain>
    </source>
</reference>
<dbReference type="EMBL" id="FUYS01000003">
    <property type="protein sequence ID" value="SKB48331.1"/>
    <property type="molecule type" value="Genomic_DNA"/>
</dbReference>
<gene>
    <name evidence="1" type="ORF">SAMN05660226_01580</name>
</gene>
<evidence type="ECO:0000313" key="2">
    <source>
        <dbReference type="Proteomes" id="UP000190541"/>
    </source>
</evidence>